<sequence>MKEFYLANYKSLCAEIDDISDQMQKLSQELDTLEDGTMKYQVQGVADEYNRTKGPKAAVRQKTPTHALMEYRMMVTTGPEP</sequence>
<feature type="coiled-coil region" evidence="1">
    <location>
        <begin position="9"/>
        <end position="36"/>
    </location>
</feature>
<evidence type="ECO:0000313" key="2">
    <source>
        <dbReference type="Proteomes" id="UP001652741"/>
    </source>
</evidence>
<dbReference type="AlphaFoldDB" id="A0A1S3LWV4"/>
<dbReference type="KEGG" id="sasa:106568962"/>
<accession>A0A1S3LWV4</accession>
<name>A0A1S3LWV4_SALSA</name>
<reference evidence="3" key="1">
    <citation type="submission" date="2025-08" db="UniProtKB">
        <authorList>
            <consortium name="RefSeq"/>
        </authorList>
    </citation>
    <scope>IDENTIFICATION</scope>
</reference>
<proteinExistence type="predicted"/>
<dbReference type="SUPFAM" id="SSF144292">
    <property type="entry name" value="occludin/ELL-like"/>
    <property type="match status" value="1"/>
</dbReference>
<organism evidence="2 3">
    <name type="scientific">Salmo salar</name>
    <name type="common">Atlantic salmon</name>
    <dbReference type="NCBI Taxonomy" id="8030"/>
    <lineage>
        <taxon>Eukaryota</taxon>
        <taxon>Metazoa</taxon>
        <taxon>Chordata</taxon>
        <taxon>Craniata</taxon>
        <taxon>Vertebrata</taxon>
        <taxon>Euteleostomi</taxon>
        <taxon>Actinopterygii</taxon>
        <taxon>Neopterygii</taxon>
        <taxon>Teleostei</taxon>
        <taxon>Protacanthopterygii</taxon>
        <taxon>Salmoniformes</taxon>
        <taxon>Salmonidae</taxon>
        <taxon>Salmoninae</taxon>
        <taxon>Salmo</taxon>
    </lineage>
</organism>
<keyword evidence="2" id="KW-1185">Reference proteome</keyword>
<evidence type="ECO:0000313" key="3">
    <source>
        <dbReference type="RefSeq" id="XP_013995331.1"/>
    </source>
</evidence>
<dbReference type="Proteomes" id="UP001652741">
    <property type="component" value="Chromosome ssa14"/>
</dbReference>
<gene>
    <name evidence="3" type="primary">LOC106568962</name>
</gene>
<evidence type="ECO:0000256" key="1">
    <source>
        <dbReference type="SAM" id="Coils"/>
    </source>
</evidence>
<dbReference type="RefSeq" id="XP_013995331.1">
    <property type="nucleotide sequence ID" value="XM_014139856.2"/>
</dbReference>
<dbReference type="GeneID" id="106568962"/>
<protein>
    <submittedName>
        <fullName evidence="3">Occludin isoform X1</fullName>
    </submittedName>
</protein>
<dbReference type="Gene3D" id="6.10.140.340">
    <property type="match status" value="1"/>
</dbReference>
<keyword evidence="1" id="KW-0175">Coiled coil</keyword>